<dbReference type="PIRSF" id="PIRSF039102">
    <property type="entry name" value="Ddl/VanB"/>
    <property type="match status" value="1"/>
</dbReference>
<evidence type="ECO:0000256" key="8">
    <source>
        <dbReference type="ARBA" id="ARBA00022842"/>
    </source>
</evidence>
<accession>A0A381RAY0</accession>
<dbReference type="PROSITE" id="PS00843">
    <property type="entry name" value="DALA_DALA_LIGASE_1"/>
    <property type="match status" value="1"/>
</dbReference>
<dbReference type="FunFam" id="3.30.470.20:FF:000008">
    <property type="entry name" value="D-alanine--D-alanine ligase"/>
    <property type="match status" value="1"/>
</dbReference>
<dbReference type="Gene3D" id="3.30.470.20">
    <property type="entry name" value="ATP-grasp fold, B domain"/>
    <property type="match status" value="1"/>
</dbReference>
<dbReference type="PROSITE" id="PS50975">
    <property type="entry name" value="ATP_GRASP"/>
    <property type="match status" value="1"/>
</dbReference>
<dbReference type="SUPFAM" id="SSF52440">
    <property type="entry name" value="PreATP-grasp domain"/>
    <property type="match status" value="1"/>
</dbReference>
<evidence type="ECO:0000256" key="5">
    <source>
        <dbReference type="ARBA" id="ARBA00022723"/>
    </source>
</evidence>
<dbReference type="Pfam" id="PF01820">
    <property type="entry name" value="Dala_Dala_lig_N"/>
    <property type="match status" value="1"/>
</dbReference>
<keyword evidence="11" id="KW-0464">Manganese</keyword>
<evidence type="ECO:0000256" key="12">
    <source>
        <dbReference type="ARBA" id="ARBA00023316"/>
    </source>
</evidence>
<evidence type="ECO:0000256" key="3">
    <source>
        <dbReference type="ARBA" id="ARBA00022490"/>
    </source>
</evidence>
<reference evidence="14" key="1">
    <citation type="submission" date="2018-05" db="EMBL/GenBank/DDBJ databases">
        <authorList>
            <person name="Lanie J.A."/>
            <person name="Ng W.-L."/>
            <person name="Kazmierczak K.M."/>
            <person name="Andrzejewski T.M."/>
            <person name="Davidsen T.M."/>
            <person name="Wayne K.J."/>
            <person name="Tettelin H."/>
            <person name="Glass J.I."/>
            <person name="Rusch D."/>
            <person name="Podicherti R."/>
            <person name="Tsui H.-C.T."/>
            <person name="Winkler M.E."/>
        </authorList>
    </citation>
    <scope>NUCLEOTIDE SEQUENCE</scope>
</reference>
<keyword evidence="5" id="KW-0479">Metal-binding</keyword>
<protein>
    <recommendedName>
        <fullName evidence="13">ATP-grasp domain-containing protein</fullName>
    </recommendedName>
</protein>
<dbReference type="PANTHER" id="PTHR23132:SF23">
    <property type="entry name" value="D-ALANINE--D-ALANINE LIGASE B"/>
    <property type="match status" value="1"/>
</dbReference>
<evidence type="ECO:0000256" key="9">
    <source>
        <dbReference type="ARBA" id="ARBA00022960"/>
    </source>
</evidence>
<comment type="similarity">
    <text evidence="2">Belongs to the D-alanine--D-alanine ligase family.</text>
</comment>
<dbReference type="InterPro" id="IPR011095">
    <property type="entry name" value="Dala_Dala_lig_C"/>
</dbReference>
<dbReference type="GO" id="GO:0005524">
    <property type="term" value="F:ATP binding"/>
    <property type="evidence" value="ECO:0007669"/>
    <property type="project" value="UniProtKB-KW"/>
</dbReference>
<dbReference type="Gene3D" id="3.40.50.20">
    <property type="match status" value="1"/>
</dbReference>
<dbReference type="GO" id="GO:0071555">
    <property type="term" value="P:cell wall organization"/>
    <property type="evidence" value="ECO:0007669"/>
    <property type="project" value="UniProtKB-KW"/>
</dbReference>
<dbReference type="GO" id="GO:0005737">
    <property type="term" value="C:cytoplasm"/>
    <property type="evidence" value="ECO:0007669"/>
    <property type="project" value="UniProtKB-SubCell"/>
</dbReference>
<dbReference type="EMBL" id="UINC01001792">
    <property type="protein sequence ID" value="SUZ88872.1"/>
    <property type="molecule type" value="Genomic_DNA"/>
</dbReference>
<feature type="domain" description="ATP-grasp" evidence="13">
    <location>
        <begin position="94"/>
        <end position="288"/>
    </location>
</feature>
<dbReference type="GO" id="GO:0009252">
    <property type="term" value="P:peptidoglycan biosynthetic process"/>
    <property type="evidence" value="ECO:0007669"/>
    <property type="project" value="UniProtKB-KW"/>
</dbReference>
<dbReference type="HAMAP" id="MF_00047">
    <property type="entry name" value="Dala_Dala_lig"/>
    <property type="match status" value="1"/>
</dbReference>
<dbReference type="Pfam" id="PF07478">
    <property type="entry name" value="Dala_Dala_lig_C"/>
    <property type="match status" value="1"/>
</dbReference>
<keyword evidence="7" id="KW-0067">ATP-binding</keyword>
<keyword evidence="9" id="KW-0133">Cell shape</keyword>
<dbReference type="InterPro" id="IPR011127">
    <property type="entry name" value="Dala_Dala_lig_N"/>
</dbReference>
<evidence type="ECO:0000256" key="4">
    <source>
        <dbReference type="ARBA" id="ARBA00022598"/>
    </source>
</evidence>
<keyword evidence="4" id="KW-0436">Ligase</keyword>
<keyword evidence="3" id="KW-0963">Cytoplasm</keyword>
<keyword evidence="12" id="KW-0961">Cell wall biogenesis/degradation</keyword>
<gene>
    <name evidence="14" type="ORF">METZ01_LOCUS41726</name>
</gene>
<dbReference type="Gene3D" id="3.30.1490.20">
    <property type="entry name" value="ATP-grasp fold, A domain"/>
    <property type="match status" value="1"/>
</dbReference>
<keyword evidence="6" id="KW-0547">Nucleotide-binding</keyword>
<dbReference type="InterPro" id="IPR011761">
    <property type="entry name" value="ATP-grasp"/>
</dbReference>
<evidence type="ECO:0000313" key="14">
    <source>
        <dbReference type="EMBL" id="SUZ88872.1"/>
    </source>
</evidence>
<keyword evidence="10" id="KW-0573">Peptidoglycan synthesis</keyword>
<evidence type="ECO:0000256" key="2">
    <source>
        <dbReference type="ARBA" id="ARBA00010871"/>
    </source>
</evidence>
<evidence type="ECO:0000256" key="10">
    <source>
        <dbReference type="ARBA" id="ARBA00022984"/>
    </source>
</evidence>
<evidence type="ECO:0000256" key="11">
    <source>
        <dbReference type="ARBA" id="ARBA00023211"/>
    </source>
</evidence>
<dbReference type="InterPro" id="IPR016185">
    <property type="entry name" value="PreATP-grasp_dom_sf"/>
</dbReference>
<proteinExistence type="inferred from homology"/>
<name>A0A381RAY0_9ZZZZ</name>
<dbReference type="PANTHER" id="PTHR23132">
    <property type="entry name" value="D-ALANINE--D-ALANINE LIGASE"/>
    <property type="match status" value="1"/>
</dbReference>
<dbReference type="InterPro" id="IPR013815">
    <property type="entry name" value="ATP_grasp_subdomain_1"/>
</dbReference>
<sequence>MGGTSAEREVSLSTGSAVEKACASIGLKTISVLYNGDFQKVVTDLQSADLVFIALHGGQGEDGTIQACLQIYGIPFTGSGMLSSSICMNKHVSKMIVRQGGFVTPDWTLVHSIDEISHHDNVTYPIVVKPNEQGSTVGLSIVHDQSELSSALELAFLHGKEVIVEQYIQGRELTVSIVGGQVFPIVDIRPSHELYDYECKYTEGMSTYECPAKLPSKLTKEIQQTAKKIFQILGCKNYGRIDFLLDTAGESWFLEVNTLPGMTKTSLVPKAFKAAGGSFEELIKKIIEETE</sequence>
<organism evidence="14">
    <name type="scientific">marine metagenome</name>
    <dbReference type="NCBI Taxonomy" id="408172"/>
    <lineage>
        <taxon>unclassified sequences</taxon>
        <taxon>metagenomes</taxon>
        <taxon>ecological metagenomes</taxon>
    </lineage>
</organism>
<dbReference type="GO" id="GO:0046872">
    <property type="term" value="F:metal ion binding"/>
    <property type="evidence" value="ECO:0007669"/>
    <property type="project" value="UniProtKB-KW"/>
</dbReference>
<dbReference type="InterPro" id="IPR000291">
    <property type="entry name" value="D-Ala_lig_Van_CS"/>
</dbReference>
<dbReference type="NCBIfam" id="TIGR01205">
    <property type="entry name" value="D_ala_D_alaTIGR"/>
    <property type="match status" value="1"/>
</dbReference>
<dbReference type="InterPro" id="IPR005905">
    <property type="entry name" value="D_ala_D_ala"/>
</dbReference>
<dbReference type="GO" id="GO:0008716">
    <property type="term" value="F:D-alanine-D-alanine ligase activity"/>
    <property type="evidence" value="ECO:0007669"/>
    <property type="project" value="InterPro"/>
</dbReference>
<dbReference type="SUPFAM" id="SSF56059">
    <property type="entry name" value="Glutathione synthetase ATP-binding domain-like"/>
    <property type="match status" value="1"/>
</dbReference>
<comment type="subcellular location">
    <subcellularLocation>
        <location evidence="1">Cytoplasm</location>
    </subcellularLocation>
</comment>
<evidence type="ECO:0000256" key="1">
    <source>
        <dbReference type="ARBA" id="ARBA00004496"/>
    </source>
</evidence>
<dbReference type="NCBIfam" id="NF002378">
    <property type="entry name" value="PRK01372.1"/>
    <property type="match status" value="1"/>
</dbReference>
<evidence type="ECO:0000256" key="6">
    <source>
        <dbReference type="ARBA" id="ARBA00022741"/>
    </source>
</evidence>
<evidence type="ECO:0000256" key="7">
    <source>
        <dbReference type="ARBA" id="ARBA00022840"/>
    </source>
</evidence>
<dbReference type="AlphaFoldDB" id="A0A381RAY0"/>
<evidence type="ECO:0000259" key="13">
    <source>
        <dbReference type="PROSITE" id="PS50975"/>
    </source>
</evidence>
<dbReference type="GO" id="GO:0008360">
    <property type="term" value="P:regulation of cell shape"/>
    <property type="evidence" value="ECO:0007669"/>
    <property type="project" value="UniProtKB-KW"/>
</dbReference>
<keyword evidence="8" id="KW-0460">Magnesium</keyword>